<dbReference type="Pfam" id="PF15821">
    <property type="entry name" value="DUF4709"/>
    <property type="match status" value="1"/>
</dbReference>
<keyword evidence="6" id="KW-1185">Reference proteome</keyword>
<name>A0A7J8AZ62_PIPKU</name>
<evidence type="ECO:0000313" key="6">
    <source>
        <dbReference type="Proteomes" id="UP000558488"/>
    </source>
</evidence>
<evidence type="ECO:0000256" key="1">
    <source>
        <dbReference type="SAM" id="Coils"/>
    </source>
</evidence>
<feature type="compositionally biased region" description="Basic residues" evidence="2">
    <location>
        <begin position="354"/>
        <end position="366"/>
    </location>
</feature>
<dbReference type="AlphaFoldDB" id="A0A7J8AZ62"/>
<dbReference type="Proteomes" id="UP000558488">
    <property type="component" value="Unassembled WGS sequence"/>
</dbReference>
<sequence>MATDAGSGLPDPPAGMAQEARPPTASSWALMENWVDTSEVEECWKNLENLESAIQQFQTNPRRNISDDLNVGFFSTDHATQTDYSEILPLKELSLSTQKLVQTIRSLQVDFGFLKELLQLKFEDRIKEESFNLFAVLHDRILTVERHYQQNEELIRKCCHQQLADAIAVVRGMYKQFFEAEEEYHPSMQDLTTDKVNILALKLKDQEEVIKKLKKQLQDYEEALVLEAGPEKECLESKVENERLLQVIADLEEAAQLSQKENALLEEEVMNLKEMAEKDRSTIQRLTEGRDKLKADLDAEKVLVQEMVSKHKEEKEMRRLDISGKTSRSAKGKESPWTPQHRREQSSLSSIGSKPRKGKTRRSLKQKHAEGEEKHNMEKELEMLKENLEIEKKLAERFRRESDRINKSWEKKFLILKNSFHVLKNEMFTRHTLYRQFAVVADTSFNYVKLKPLFVQSKTNLAIDSTSSGSDNPSYATKLIILNMNQHCTEGIGDNVQTNGL</sequence>
<feature type="region of interest" description="Disordered" evidence="2">
    <location>
        <begin position="1"/>
        <end position="23"/>
    </location>
</feature>
<keyword evidence="1" id="KW-0175">Coiled coil</keyword>
<comment type="caution">
    <text evidence="5">The sequence shown here is derived from an EMBL/GenBank/DDBJ whole genome shotgun (WGS) entry which is preliminary data.</text>
</comment>
<proteinExistence type="predicted"/>
<feature type="domain" description="DUF4709" evidence="3">
    <location>
        <begin position="62"/>
        <end position="171"/>
    </location>
</feature>
<evidence type="ECO:0008006" key="7">
    <source>
        <dbReference type="Google" id="ProtNLM"/>
    </source>
</evidence>
<organism evidence="5 6">
    <name type="scientific">Pipistrellus kuhlii</name>
    <name type="common">Kuhl's pipistrelle</name>
    <dbReference type="NCBI Taxonomy" id="59472"/>
    <lineage>
        <taxon>Eukaryota</taxon>
        <taxon>Metazoa</taxon>
        <taxon>Chordata</taxon>
        <taxon>Craniata</taxon>
        <taxon>Vertebrata</taxon>
        <taxon>Euteleostomi</taxon>
        <taxon>Mammalia</taxon>
        <taxon>Eutheria</taxon>
        <taxon>Laurasiatheria</taxon>
        <taxon>Chiroptera</taxon>
        <taxon>Yangochiroptera</taxon>
        <taxon>Vespertilionidae</taxon>
        <taxon>Pipistrellus</taxon>
    </lineage>
</organism>
<dbReference type="InterPro" id="IPR040119">
    <property type="entry name" value="C10orf67-like"/>
</dbReference>
<reference evidence="5 6" key="1">
    <citation type="journal article" date="2020" name="Nature">
        <title>Six reference-quality genomes reveal evolution of bat adaptations.</title>
        <authorList>
            <person name="Jebb D."/>
            <person name="Huang Z."/>
            <person name="Pippel M."/>
            <person name="Hughes G.M."/>
            <person name="Lavrichenko K."/>
            <person name="Devanna P."/>
            <person name="Winkler S."/>
            <person name="Jermiin L.S."/>
            <person name="Skirmuntt E.C."/>
            <person name="Katzourakis A."/>
            <person name="Burkitt-Gray L."/>
            <person name="Ray D.A."/>
            <person name="Sullivan K.A.M."/>
            <person name="Roscito J.G."/>
            <person name="Kirilenko B.M."/>
            <person name="Davalos L.M."/>
            <person name="Corthals A.P."/>
            <person name="Power M.L."/>
            <person name="Jones G."/>
            <person name="Ransome R.D."/>
            <person name="Dechmann D.K.N."/>
            <person name="Locatelli A.G."/>
            <person name="Puechmaille S.J."/>
            <person name="Fedrigo O."/>
            <person name="Jarvis E.D."/>
            <person name="Hiller M."/>
            <person name="Vernes S.C."/>
            <person name="Myers E.W."/>
            <person name="Teeling E.C."/>
        </authorList>
    </citation>
    <scope>NUCLEOTIDE SEQUENCE [LARGE SCALE GENOMIC DNA]</scope>
    <source>
        <strain evidence="5">MPipKuh1</strain>
        <tissue evidence="5">Flight muscle</tissue>
    </source>
</reference>
<evidence type="ECO:0000256" key="2">
    <source>
        <dbReference type="SAM" id="MobiDB-lite"/>
    </source>
</evidence>
<protein>
    <recommendedName>
        <fullName evidence="7">DUF4709 domain-containing protein</fullName>
    </recommendedName>
</protein>
<dbReference type="Pfam" id="PF15852">
    <property type="entry name" value="DUF4724"/>
    <property type="match status" value="1"/>
</dbReference>
<feature type="region of interest" description="Disordered" evidence="2">
    <location>
        <begin position="313"/>
        <end position="378"/>
    </location>
</feature>
<gene>
    <name evidence="5" type="ORF">mPipKuh1_001624</name>
</gene>
<evidence type="ECO:0000313" key="5">
    <source>
        <dbReference type="EMBL" id="KAF6391390.1"/>
    </source>
</evidence>
<feature type="compositionally biased region" description="Basic and acidic residues" evidence="2">
    <location>
        <begin position="367"/>
        <end position="378"/>
    </location>
</feature>
<dbReference type="InterPro" id="IPR031651">
    <property type="entry name" value="DUF4709"/>
</dbReference>
<dbReference type="PANTHER" id="PTHR22382">
    <property type="entry name" value="RIKEN CDNA 4921504E06 GENE"/>
    <property type="match status" value="1"/>
</dbReference>
<dbReference type="InterPro" id="IPR031711">
    <property type="entry name" value="DUF4724"/>
</dbReference>
<evidence type="ECO:0000259" key="3">
    <source>
        <dbReference type="Pfam" id="PF15821"/>
    </source>
</evidence>
<dbReference type="PANTHER" id="PTHR22382:SF7">
    <property type="entry name" value="RIKEN CDNA 4921504E06 GENE"/>
    <property type="match status" value="1"/>
</dbReference>
<accession>A0A7J8AZ62</accession>
<feature type="compositionally biased region" description="Basic and acidic residues" evidence="2">
    <location>
        <begin position="313"/>
        <end position="322"/>
    </location>
</feature>
<evidence type="ECO:0000259" key="4">
    <source>
        <dbReference type="Pfam" id="PF15852"/>
    </source>
</evidence>
<feature type="domain" description="DUF4724" evidence="4">
    <location>
        <begin position="427"/>
        <end position="475"/>
    </location>
</feature>
<feature type="coiled-coil region" evidence="1">
    <location>
        <begin position="196"/>
        <end position="282"/>
    </location>
</feature>
<dbReference type="EMBL" id="JACAGB010000001">
    <property type="protein sequence ID" value="KAF6391390.1"/>
    <property type="molecule type" value="Genomic_DNA"/>
</dbReference>